<keyword evidence="2" id="KW-1185">Reference proteome</keyword>
<evidence type="ECO:0000313" key="2">
    <source>
        <dbReference type="Proteomes" id="UP000004995"/>
    </source>
</evidence>
<dbReference type="AlphaFoldDB" id="K3XTG4"/>
<reference evidence="2" key="1">
    <citation type="journal article" date="2012" name="Nat. Biotechnol.">
        <title>Reference genome sequence of the model plant Setaria.</title>
        <authorList>
            <person name="Bennetzen J.L."/>
            <person name="Schmutz J."/>
            <person name="Wang H."/>
            <person name="Percifield R."/>
            <person name="Hawkins J."/>
            <person name="Pontaroli A.C."/>
            <person name="Estep M."/>
            <person name="Feng L."/>
            <person name="Vaughn J.N."/>
            <person name="Grimwood J."/>
            <person name="Jenkins J."/>
            <person name="Barry K."/>
            <person name="Lindquist E."/>
            <person name="Hellsten U."/>
            <person name="Deshpande S."/>
            <person name="Wang X."/>
            <person name="Wu X."/>
            <person name="Mitros T."/>
            <person name="Triplett J."/>
            <person name="Yang X."/>
            <person name="Ye C.Y."/>
            <person name="Mauro-Herrera M."/>
            <person name="Wang L."/>
            <person name="Li P."/>
            <person name="Sharma M."/>
            <person name="Sharma R."/>
            <person name="Ronald P.C."/>
            <person name="Panaud O."/>
            <person name="Kellogg E.A."/>
            <person name="Brutnell T.P."/>
            <person name="Doust A.N."/>
            <person name="Tuskan G.A."/>
            <person name="Rokhsar D."/>
            <person name="Devos K.M."/>
        </authorList>
    </citation>
    <scope>NUCLEOTIDE SEQUENCE [LARGE SCALE GENOMIC DNA]</scope>
    <source>
        <strain evidence="2">cv. Yugu1</strain>
    </source>
</reference>
<evidence type="ECO:0000313" key="1">
    <source>
        <dbReference type="EnsemblPlants" id="KQL07753"/>
    </source>
</evidence>
<accession>K3XTG4</accession>
<organism evidence="1 2">
    <name type="scientific">Setaria italica</name>
    <name type="common">Foxtail millet</name>
    <name type="synonym">Panicum italicum</name>
    <dbReference type="NCBI Taxonomy" id="4555"/>
    <lineage>
        <taxon>Eukaryota</taxon>
        <taxon>Viridiplantae</taxon>
        <taxon>Streptophyta</taxon>
        <taxon>Embryophyta</taxon>
        <taxon>Tracheophyta</taxon>
        <taxon>Spermatophyta</taxon>
        <taxon>Magnoliopsida</taxon>
        <taxon>Liliopsida</taxon>
        <taxon>Poales</taxon>
        <taxon>Poaceae</taxon>
        <taxon>PACMAD clade</taxon>
        <taxon>Panicoideae</taxon>
        <taxon>Panicodae</taxon>
        <taxon>Paniceae</taxon>
        <taxon>Cenchrinae</taxon>
        <taxon>Setaria</taxon>
    </lineage>
</organism>
<dbReference type="EMBL" id="AGNK02003375">
    <property type="status" value="NOT_ANNOTATED_CDS"/>
    <property type="molecule type" value="Genomic_DNA"/>
</dbReference>
<reference evidence="1" key="2">
    <citation type="submission" date="2018-08" db="UniProtKB">
        <authorList>
            <consortium name="EnsemblPlants"/>
        </authorList>
    </citation>
    <scope>IDENTIFICATION</scope>
    <source>
        <strain evidence="1">Yugu1</strain>
    </source>
</reference>
<dbReference type="Proteomes" id="UP000004995">
    <property type="component" value="Unassembled WGS sequence"/>
</dbReference>
<dbReference type="Gramene" id="KQL07753">
    <property type="protein sequence ID" value="KQL07753"/>
    <property type="gene ID" value="SETIT_005221mg"/>
</dbReference>
<name>K3XTG4_SETIT</name>
<proteinExistence type="predicted"/>
<dbReference type="HOGENOM" id="CLU_3393089_0_0_1"/>
<dbReference type="EnsemblPlants" id="KQL07753">
    <property type="protein sequence ID" value="KQL07753"/>
    <property type="gene ID" value="SETIT_005221mg"/>
</dbReference>
<dbReference type="InParanoid" id="K3XTG4"/>
<protein>
    <submittedName>
        <fullName evidence="1">Uncharacterized protein</fullName>
    </submittedName>
</protein>
<sequence length="32" mass="3477">MTESTNINAVPHAIDLNIIALNGSQYISILLH</sequence>